<feature type="transmembrane region" description="Helical" evidence="1">
    <location>
        <begin position="6"/>
        <end position="26"/>
    </location>
</feature>
<dbReference type="GO" id="GO:0004190">
    <property type="term" value="F:aspartic-type endopeptidase activity"/>
    <property type="evidence" value="ECO:0007669"/>
    <property type="project" value="InterPro"/>
</dbReference>
<proteinExistence type="predicted"/>
<dbReference type="AlphaFoldDB" id="A0A1X6ZMQ6"/>
<dbReference type="EMBL" id="FWFU01000004">
    <property type="protein sequence ID" value="SLN55711.1"/>
    <property type="molecule type" value="Genomic_DNA"/>
</dbReference>
<sequence>MSLHITVQQALWFLPLALPICLWVIWSDLRAMRIPNKAVLSLAGVFLVVGLFVVPQPEYLWRLVALVVMLVIGMLANAAGMMGAGDSKFLAAAAPFVALGDFTLMMIILATNMIACYATHRLVRASPLSQLAPDWASWSSGPKFPMGFALGSTLVIYLGLGIAFGS</sequence>
<evidence type="ECO:0000256" key="1">
    <source>
        <dbReference type="SAM" id="Phobius"/>
    </source>
</evidence>
<evidence type="ECO:0000259" key="2">
    <source>
        <dbReference type="Pfam" id="PF01478"/>
    </source>
</evidence>
<gene>
    <name evidence="3" type="ORF">ROH8110_03031</name>
</gene>
<feature type="transmembrane region" description="Helical" evidence="1">
    <location>
        <begin position="60"/>
        <end position="84"/>
    </location>
</feature>
<dbReference type="InterPro" id="IPR000045">
    <property type="entry name" value="Prepilin_IV_endopep_pep"/>
</dbReference>
<feature type="transmembrane region" description="Helical" evidence="1">
    <location>
        <begin position="144"/>
        <end position="164"/>
    </location>
</feature>
<dbReference type="Proteomes" id="UP000193207">
    <property type="component" value="Unassembled WGS sequence"/>
</dbReference>
<keyword evidence="1" id="KW-0472">Membrane</keyword>
<accession>A0A1X6ZMQ6</accession>
<keyword evidence="4" id="KW-1185">Reference proteome</keyword>
<dbReference type="OrthoDB" id="7709484at2"/>
<feature type="transmembrane region" description="Helical" evidence="1">
    <location>
        <begin position="38"/>
        <end position="54"/>
    </location>
</feature>
<evidence type="ECO:0000313" key="4">
    <source>
        <dbReference type="Proteomes" id="UP000193207"/>
    </source>
</evidence>
<reference evidence="3 4" key="1">
    <citation type="submission" date="2017-03" db="EMBL/GenBank/DDBJ databases">
        <authorList>
            <person name="Afonso C.L."/>
            <person name="Miller P.J."/>
            <person name="Scott M.A."/>
            <person name="Spackman E."/>
            <person name="Goraichik I."/>
            <person name="Dimitrov K.M."/>
            <person name="Suarez D.L."/>
            <person name="Swayne D.E."/>
        </authorList>
    </citation>
    <scope>NUCLEOTIDE SEQUENCE [LARGE SCALE GENOMIC DNA]</scope>
    <source>
        <strain evidence="3 4">CECT 8110</strain>
    </source>
</reference>
<dbReference type="GO" id="GO:0016020">
    <property type="term" value="C:membrane"/>
    <property type="evidence" value="ECO:0007669"/>
    <property type="project" value="InterPro"/>
</dbReference>
<protein>
    <submittedName>
        <fullName evidence="3">Type IV leader peptidase family protein</fullName>
    </submittedName>
</protein>
<dbReference type="Pfam" id="PF01478">
    <property type="entry name" value="Peptidase_A24"/>
    <property type="match status" value="1"/>
</dbReference>
<keyword evidence="1" id="KW-0812">Transmembrane</keyword>
<feature type="domain" description="Prepilin type IV endopeptidase peptidase" evidence="2">
    <location>
        <begin position="18"/>
        <end position="116"/>
    </location>
</feature>
<dbReference type="RefSeq" id="WP_085818591.1">
    <property type="nucleotide sequence ID" value="NZ_FWFU01000004.1"/>
</dbReference>
<evidence type="ECO:0000313" key="3">
    <source>
        <dbReference type="EMBL" id="SLN55711.1"/>
    </source>
</evidence>
<keyword evidence="1" id="KW-1133">Transmembrane helix</keyword>
<feature type="transmembrane region" description="Helical" evidence="1">
    <location>
        <begin position="96"/>
        <end position="120"/>
    </location>
</feature>
<dbReference type="Gene3D" id="1.20.120.1220">
    <property type="match status" value="1"/>
</dbReference>
<organism evidence="3 4">
    <name type="scientific">Roseovarius halotolerans</name>
    <dbReference type="NCBI Taxonomy" id="505353"/>
    <lineage>
        <taxon>Bacteria</taxon>
        <taxon>Pseudomonadati</taxon>
        <taxon>Pseudomonadota</taxon>
        <taxon>Alphaproteobacteria</taxon>
        <taxon>Rhodobacterales</taxon>
        <taxon>Roseobacteraceae</taxon>
        <taxon>Roseovarius</taxon>
    </lineage>
</organism>
<name>A0A1X6ZMQ6_9RHOB</name>